<keyword evidence="7" id="KW-0411">Iron-sulfur</keyword>
<evidence type="ECO:0000256" key="7">
    <source>
        <dbReference type="ARBA" id="ARBA00023014"/>
    </source>
</evidence>
<organism evidence="9 10">
    <name type="scientific">Jimgerdemannia flammicorona</name>
    <dbReference type="NCBI Taxonomy" id="994334"/>
    <lineage>
        <taxon>Eukaryota</taxon>
        <taxon>Fungi</taxon>
        <taxon>Fungi incertae sedis</taxon>
        <taxon>Mucoromycota</taxon>
        <taxon>Mucoromycotina</taxon>
        <taxon>Endogonomycetes</taxon>
        <taxon>Endogonales</taxon>
        <taxon>Endogonaceae</taxon>
        <taxon>Jimgerdemannia</taxon>
    </lineage>
</organism>
<evidence type="ECO:0000256" key="5">
    <source>
        <dbReference type="ARBA" id="ARBA00023002"/>
    </source>
</evidence>
<protein>
    <recommendedName>
        <fullName evidence="8">BFD-like [2Fe-2S]-binding domain-containing protein</fullName>
    </recommendedName>
</protein>
<evidence type="ECO:0000313" key="10">
    <source>
        <dbReference type="Proteomes" id="UP000268093"/>
    </source>
</evidence>
<gene>
    <name evidence="9" type="ORF">BC936DRAFT_140527</name>
</gene>
<dbReference type="OrthoDB" id="432169at2759"/>
<dbReference type="Pfam" id="PF04324">
    <property type="entry name" value="Fer2_BFD"/>
    <property type="match status" value="1"/>
</dbReference>
<sequence length="251" mass="27612">MVPSLKSRWLYLRLKFVRISLLGCYRLVCYLYDTKSRTHLTLGDVARISGIDVHPRGGVQVNDILETGADDVFAVGEIALHHGASSRLVTKWLKSRNLTTHRNQLAPKKFTGGDISSKLKLLGIHVARFGNYFSGPDISQPLVYNDPFGRVYKKYVFSKDSKHLLGGMMVGDTSDYAKLHALRKSKRLLPMPPGELIVGTKGGAVVGADSLPDEGQVCSCNNVTKGTIRKVIREKKLTSVGEVKSRSKTGT</sequence>
<dbReference type="InterPro" id="IPR041854">
    <property type="entry name" value="BFD-like_2Fe2S-bd_dom_sf"/>
</dbReference>
<evidence type="ECO:0000256" key="1">
    <source>
        <dbReference type="ARBA" id="ARBA00001966"/>
    </source>
</evidence>
<dbReference type="GO" id="GO:0051536">
    <property type="term" value="F:iron-sulfur cluster binding"/>
    <property type="evidence" value="ECO:0007669"/>
    <property type="project" value="UniProtKB-KW"/>
</dbReference>
<accession>A0A433AQZ6</accession>
<dbReference type="SUPFAM" id="SSF51905">
    <property type="entry name" value="FAD/NAD(P)-binding domain"/>
    <property type="match status" value="1"/>
</dbReference>
<dbReference type="Proteomes" id="UP000268093">
    <property type="component" value="Unassembled WGS sequence"/>
</dbReference>
<keyword evidence="6" id="KW-0408">Iron</keyword>
<feature type="domain" description="BFD-like [2Fe-2S]-binding" evidence="8">
    <location>
        <begin position="217"/>
        <end position="251"/>
    </location>
</feature>
<dbReference type="InterPro" id="IPR052034">
    <property type="entry name" value="NasD-like"/>
</dbReference>
<dbReference type="Gene3D" id="3.50.50.60">
    <property type="entry name" value="FAD/NAD(P)-binding domain"/>
    <property type="match status" value="1"/>
</dbReference>
<dbReference type="PANTHER" id="PTHR43809">
    <property type="entry name" value="NITRITE REDUCTASE (NADH) LARGE SUBUNIT"/>
    <property type="match status" value="1"/>
</dbReference>
<comment type="pathway">
    <text evidence="2">Nitrogen metabolism.</text>
</comment>
<keyword evidence="10" id="KW-1185">Reference proteome</keyword>
<evidence type="ECO:0000256" key="2">
    <source>
        <dbReference type="ARBA" id="ARBA00004909"/>
    </source>
</evidence>
<comment type="caution">
    <text evidence="9">The sequence shown here is derived from an EMBL/GenBank/DDBJ whole genome shotgun (WGS) entry which is preliminary data.</text>
</comment>
<proteinExistence type="predicted"/>
<dbReference type="PANTHER" id="PTHR43809:SF1">
    <property type="entry name" value="NITRITE REDUCTASE (NADH) LARGE SUBUNIT"/>
    <property type="match status" value="1"/>
</dbReference>
<evidence type="ECO:0000256" key="6">
    <source>
        <dbReference type="ARBA" id="ARBA00023004"/>
    </source>
</evidence>
<reference evidence="9 10" key="1">
    <citation type="journal article" date="2018" name="New Phytol.">
        <title>Phylogenomics of Endogonaceae and evolution of mycorrhizas within Mucoromycota.</title>
        <authorList>
            <person name="Chang Y."/>
            <person name="Desiro A."/>
            <person name="Na H."/>
            <person name="Sandor L."/>
            <person name="Lipzen A."/>
            <person name="Clum A."/>
            <person name="Barry K."/>
            <person name="Grigoriev I.V."/>
            <person name="Martin F.M."/>
            <person name="Stajich J.E."/>
            <person name="Smith M.E."/>
            <person name="Bonito G."/>
            <person name="Spatafora J.W."/>
        </authorList>
    </citation>
    <scope>NUCLEOTIDE SEQUENCE [LARGE SCALE GENOMIC DNA]</scope>
    <source>
        <strain evidence="9 10">GMNB39</strain>
    </source>
</reference>
<evidence type="ECO:0000256" key="3">
    <source>
        <dbReference type="ARBA" id="ARBA00022617"/>
    </source>
</evidence>
<dbReference type="EMBL" id="RBNI01017214">
    <property type="protein sequence ID" value="RUP05150.1"/>
    <property type="molecule type" value="Genomic_DNA"/>
</dbReference>
<keyword evidence="3" id="KW-0349">Heme</keyword>
<dbReference type="Gene3D" id="1.10.10.1100">
    <property type="entry name" value="BFD-like [2Fe-2S]-binding domain"/>
    <property type="match status" value="1"/>
</dbReference>
<evidence type="ECO:0000313" key="9">
    <source>
        <dbReference type="EMBL" id="RUP05150.1"/>
    </source>
</evidence>
<comment type="cofactor">
    <cofactor evidence="1">
        <name>[4Fe-4S] cluster</name>
        <dbReference type="ChEBI" id="CHEBI:49883"/>
    </cofactor>
</comment>
<dbReference type="AlphaFoldDB" id="A0A433AQZ6"/>
<dbReference type="InterPro" id="IPR036188">
    <property type="entry name" value="FAD/NAD-bd_sf"/>
</dbReference>
<name>A0A433AQZ6_9FUNG</name>
<keyword evidence="5" id="KW-0560">Oxidoreductase</keyword>
<feature type="non-terminal residue" evidence="9">
    <location>
        <position position="251"/>
    </location>
</feature>
<dbReference type="GO" id="GO:0016491">
    <property type="term" value="F:oxidoreductase activity"/>
    <property type="evidence" value="ECO:0007669"/>
    <property type="project" value="UniProtKB-KW"/>
</dbReference>
<dbReference type="InterPro" id="IPR007419">
    <property type="entry name" value="BFD-like_2Fe2S-bd_dom"/>
</dbReference>
<evidence type="ECO:0000256" key="4">
    <source>
        <dbReference type="ARBA" id="ARBA00022723"/>
    </source>
</evidence>
<dbReference type="GO" id="GO:0046872">
    <property type="term" value="F:metal ion binding"/>
    <property type="evidence" value="ECO:0007669"/>
    <property type="project" value="UniProtKB-KW"/>
</dbReference>
<evidence type="ECO:0000259" key="8">
    <source>
        <dbReference type="Pfam" id="PF04324"/>
    </source>
</evidence>
<keyword evidence="4" id="KW-0479">Metal-binding</keyword>